<dbReference type="HOGENOM" id="CLU_1855945_0_0_1"/>
<comment type="caution">
    <text evidence="1">The sequence shown here is derived from an EMBL/GenBank/DDBJ whole genome shotgun (WGS) entry which is preliminary data.</text>
</comment>
<dbReference type="PANTHER" id="PTHR32332">
    <property type="entry name" value="2-NITROPROPANE DIOXYGENASE"/>
    <property type="match status" value="1"/>
</dbReference>
<dbReference type="EMBL" id="AKCT01000170">
    <property type="protein sequence ID" value="EKV13012.1"/>
    <property type="molecule type" value="Genomic_DNA"/>
</dbReference>
<sequence>MWVPSLRSINWWQSGCLSFGRTLIIPPLMQAVRGTQYSSDWGTKITVHVGTIKSTVEALPQRMDVLVVQGTDAGRHQWAQGTSLISLLPEVRDLLSKFQNTTTAILAAGGIVDGRGCVAALGLGGLFRSPFIADDWQI</sequence>
<gene>
    <name evidence="1" type="ORF">PDIG_40360</name>
</gene>
<protein>
    <submittedName>
        <fullName evidence="1">2-nitropropane dioxygenase</fullName>
    </submittedName>
</protein>
<dbReference type="InParanoid" id="K9FWV0"/>
<dbReference type="STRING" id="1170229.K9FWV0"/>
<dbReference type="SUPFAM" id="SSF51412">
    <property type="entry name" value="Inosine monophosphate dehydrogenase (IMPDH)"/>
    <property type="match status" value="1"/>
</dbReference>
<dbReference type="AlphaFoldDB" id="K9FWV0"/>
<keyword evidence="1" id="KW-0223">Dioxygenase</keyword>
<proteinExistence type="predicted"/>
<keyword evidence="2" id="KW-1185">Reference proteome</keyword>
<accession>K9FWV0</accession>
<evidence type="ECO:0000313" key="2">
    <source>
        <dbReference type="Proteomes" id="UP000009882"/>
    </source>
</evidence>
<dbReference type="Proteomes" id="UP000009882">
    <property type="component" value="Unassembled WGS sequence"/>
</dbReference>
<dbReference type="InterPro" id="IPR013785">
    <property type="entry name" value="Aldolase_TIM"/>
</dbReference>
<name>K9FWV0_PEND2</name>
<dbReference type="Pfam" id="PF03060">
    <property type="entry name" value="NMO"/>
    <property type="match status" value="1"/>
</dbReference>
<dbReference type="GO" id="GO:0051213">
    <property type="term" value="F:dioxygenase activity"/>
    <property type="evidence" value="ECO:0007669"/>
    <property type="project" value="UniProtKB-KW"/>
</dbReference>
<organism evidence="1 2">
    <name type="scientific">Penicillium digitatum (strain PHI26 / CECT 20796)</name>
    <name type="common">Green mold</name>
    <dbReference type="NCBI Taxonomy" id="1170229"/>
    <lineage>
        <taxon>Eukaryota</taxon>
        <taxon>Fungi</taxon>
        <taxon>Dikarya</taxon>
        <taxon>Ascomycota</taxon>
        <taxon>Pezizomycotina</taxon>
        <taxon>Eurotiomycetes</taxon>
        <taxon>Eurotiomycetidae</taxon>
        <taxon>Eurotiales</taxon>
        <taxon>Aspergillaceae</taxon>
        <taxon>Penicillium</taxon>
    </lineage>
</organism>
<dbReference type="Gene3D" id="3.20.20.70">
    <property type="entry name" value="Aldolase class I"/>
    <property type="match status" value="1"/>
</dbReference>
<evidence type="ECO:0000313" key="1">
    <source>
        <dbReference type="EMBL" id="EKV13012.1"/>
    </source>
</evidence>
<dbReference type="PANTHER" id="PTHR32332:SF34">
    <property type="entry name" value="2-NITROPROPANE DIOXYGENASE FAMILY, PUTATIVE-RELATED"/>
    <property type="match status" value="1"/>
</dbReference>
<dbReference type="OrthoDB" id="2349068at2759"/>
<reference evidence="2" key="1">
    <citation type="journal article" date="2012" name="BMC Genomics">
        <title>Genome sequence of the necrotrophic fungus Penicillium digitatum, the main postharvest pathogen of citrus.</title>
        <authorList>
            <person name="Marcet-Houben M."/>
            <person name="Ballester A.-R."/>
            <person name="de la Fuente B."/>
            <person name="Harries E."/>
            <person name="Marcos J.F."/>
            <person name="Gonzalez-Candelas L."/>
            <person name="Gabaldon T."/>
        </authorList>
    </citation>
    <scope>NUCLEOTIDE SEQUENCE [LARGE SCALE GENOMIC DNA]</scope>
    <source>
        <strain evidence="2">PHI26 / CECT 20796</strain>
    </source>
</reference>
<keyword evidence="1" id="KW-0560">Oxidoreductase</keyword>